<keyword evidence="7 14" id="KW-0812">Transmembrane</keyword>
<keyword evidence="17" id="KW-1185">Reference proteome</keyword>
<evidence type="ECO:0000256" key="12">
    <source>
        <dbReference type="ARBA" id="ARBA00023012"/>
    </source>
</evidence>
<name>A0A1M4UV53_9GAMM</name>
<evidence type="ECO:0000256" key="7">
    <source>
        <dbReference type="ARBA" id="ARBA00022692"/>
    </source>
</evidence>
<dbReference type="GO" id="GO:0005524">
    <property type="term" value="F:ATP binding"/>
    <property type="evidence" value="ECO:0007669"/>
    <property type="project" value="UniProtKB-KW"/>
</dbReference>
<evidence type="ECO:0000256" key="3">
    <source>
        <dbReference type="ARBA" id="ARBA00012438"/>
    </source>
</evidence>
<dbReference type="SUPFAM" id="SSF55874">
    <property type="entry name" value="ATPase domain of HSP90 chaperone/DNA topoisomerase II/histidine kinase"/>
    <property type="match status" value="1"/>
</dbReference>
<evidence type="ECO:0000256" key="9">
    <source>
        <dbReference type="ARBA" id="ARBA00022777"/>
    </source>
</evidence>
<keyword evidence="5" id="KW-0597">Phosphoprotein</keyword>
<dbReference type="Pfam" id="PF02518">
    <property type="entry name" value="HATPase_c"/>
    <property type="match status" value="1"/>
</dbReference>
<evidence type="ECO:0000256" key="5">
    <source>
        <dbReference type="ARBA" id="ARBA00022553"/>
    </source>
</evidence>
<dbReference type="RefSeq" id="WP_072819886.1">
    <property type="nucleotide sequence ID" value="NZ_FQUJ01000003.1"/>
</dbReference>
<evidence type="ECO:0000256" key="14">
    <source>
        <dbReference type="SAM" id="Phobius"/>
    </source>
</evidence>
<keyword evidence="12" id="KW-0902">Two-component regulatory system</keyword>
<evidence type="ECO:0000256" key="4">
    <source>
        <dbReference type="ARBA" id="ARBA00022475"/>
    </source>
</evidence>
<keyword evidence="8" id="KW-0547">Nucleotide-binding</keyword>
<reference evidence="16 17" key="1">
    <citation type="submission" date="2016-11" db="EMBL/GenBank/DDBJ databases">
        <authorList>
            <person name="Jaros S."/>
            <person name="Januszkiewicz K."/>
            <person name="Wedrychowicz H."/>
        </authorList>
    </citation>
    <scope>NUCLEOTIDE SEQUENCE [LARGE SCALE GENOMIC DNA]</scope>
    <source>
        <strain evidence="16 17">DSM 19980</strain>
    </source>
</reference>
<dbReference type="CDD" id="cd00075">
    <property type="entry name" value="HATPase"/>
    <property type="match status" value="1"/>
</dbReference>
<proteinExistence type="predicted"/>
<organism evidence="16 17">
    <name type="scientific">Modicisalibacter ilicicola DSM 19980</name>
    <dbReference type="NCBI Taxonomy" id="1121942"/>
    <lineage>
        <taxon>Bacteria</taxon>
        <taxon>Pseudomonadati</taxon>
        <taxon>Pseudomonadota</taxon>
        <taxon>Gammaproteobacteria</taxon>
        <taxon>Oceanospirillales</taxon>
        <taxon>Halomonadaceae</taxon>
        <taxon>Modicisalibacter</taxon>
    </lineage>
</organism>
<gene>
    <name evidence="16" type="ORF">SAMN02745148_00769</name>
</gene>
<dbReference type="SMART" id="SM00388">
    <property type="entry name" value="HisKA"/>
    <property type="match status" value="1"/>
</dbReference>
<dbReference type="SUPFAM" id="SSF47384">
    <property type="entry name" value="Homodimeric domain of signal transducing histidine kinase"/>
    <property type="match status" value="1"/>
</dbReference>
<dbReference type="Gene3D" id="3.30.565.10">
    <property type="entry name" value="Histidine kinase-like ATPase, C-terminal domain"/>
    <property type="match status" value="1"/>
</dbReference>
<keyword evidence="4" id="KW-1003">Cell membrane</keyword>
<dbReference type="InterPro" id="IPR004358">
    <property type="entry name" value="Sig_transdc_His_kin-like_C"/>
</dbReference>
<dbReference type="STRING" id="1121942.SAMN02745148_00769"/>
<feature type="domain" description="Histidine kinase" evidence="15">
    <location>
        <begin position="259"/>
        <end position="475"/>
    </location>
</feature>
<evidence type="ECO:0000259" key="15">
    <source>
        <dbReference type="PROSITE" id="PS50109"/>
    </source>
</evidence>
<dbReference type="CDD" id="cd00082">
    <property type="entry name" value="HisKA"/>
    <property type="match status" value="1"/>
</dbReference>
<dbReference type="InterPro" id="IPR050398">
    <property type="entry name" value="HssS/ArlS-like"/>
</dbReference>
<evidence type="ECO:0000313" key="17">
    <source>
        <dbReference type="Proteomes" id="UP000184346"/>
    </source>
</evidence>
<evidence type="ECO:0000256" key="6">
    <source>
        <dbReference type="ARBA" id="ARBA00022679"/>
    </source>
</evidence>
<evidence type="ECO:0000256" key="11">
    <source>
        <dbReference type="ARBA" id="ARBA00022989"/>
    </source>
</evidence>
<feature type="transmembrane region" description="Helical" evidence="14">
    <location>
        <begin position="178"/>
        <end position="201"/>
    </location>
</feature>
<keyword evidence="10" id="KW-0067">ATP-binding</keyword>
<dbReference type="InterPro" id="IPR036890">
    <property type="entry name" value="HATPase_C_sf"/>
</dbReference>
<evidence type="ECO:0000256" key="8">
    <source>
        <dbReference type="ARBA" id="ARBA00022741"/>
    </source>
</evidence>
<dbReference type="PANTHER" id="PTHR45528:SF1">
    <property type="entry name" value="SENSOR HISTIDINE KINASE CPXA"/>
    <property type="match status" value="1"/>
</dbReference>
<dbReference type="InterPro" id="IPR003594">
    <property type="entry name" value="HATPase_dom"/>
</dbReference>
<accession>A0A1M4UV53</accession>
<evidence type="ECO:0000256" key="2">
    <source>
        <dbReference type="ARBA" id="ARBA00004651"/>
    </source>
</evidence>
<dbReference type="GO" id="GO:0000155">
    <property type="term" value="F:phosphorelay sensor kinase activity"/>
    <property type="evidence" value="ECO:0007669"/>
    <property type="project" value="InterPro"/>
</dbReference>
<comment type="catalytic activity">
    <reaction evidence="1">
        <text>ATP + protein L-histidine = ADP + protein N-phospho-L-histidine.</text>
        <dbReference type="EC" id="2.7.13.3"/>
    </reaction>
</comment>
<comment type="subcellular location">
    <subcellularLocation>
        <location evidence="2">Cell membrane</location>
        <topology evidence="2">Multi-pass membrane protein</topology>
    </subcellularLocation>
</comment>
<evidence type="ECO:0000256" key="13">
    <source>
        <dbReference type="ARBA" id="ARBA00023136"/>
    </source>
</evidence>
<dbReference type="Gene3D" id="1.10.287.130">
    <property type="match status" value="1"/>
</dbReference>
<evidence type="ECO:0000256" key="10">
    <source>
        <dbReference type="ARBA" id="ARBA00022840"/>
    </source>
</evidence>
<keyword evidence="9 16" id="KW-0418">Kinase</keyword>
<dbReference type="PRINTS" id="PR00344">
    <property type="entry name" value="BCTRLSENSOR"/>
</dbReference>
<keyword evidence="11 14" id="KW-1133">Transmembrane helix</keyword>
<dbReference type="OrthoDB" id="9804645at2"/>
<sequence>MTSQVSRRWRPRSLLQLVLLAFLVVMLPIAVLMFQAGQALSELSYLADISARQAVEQTRRARALSNLALEMERSARQYAVVEQPGLMEIYASKLEEYTALLEAQDRLLPDNPDIAALTEQIQTLEALPTMTAEEISENLDAFVSFGEHTSAVREATNRYIDNRIEGISAQAEEVQHRLWLQTAALVSASLALMLLFTWLIIRPIRQIERRILTLGSGREPAASYLIQGPAELVNLGERLDWLSVRLNELEAQKQQFLRHMSHELKTPLASIREGTGLLSDGIVGQLTPRQLEIVELIDTSGLELQRLIEQLLDYNLLQHNQTADSECFNVAALIQEVLNKHQLALDKKGMQVSISRQPIEWMADRDRTARVLDNLISNAIAYGEDAGRLEVRARHHGPTLIIEVANSGEPIDSADRERLFEAFYQGRARRKGPIKGSGIGLSVAADCARAQQGQLALVDDDELAVCFRLTLPWNGDGILDNDKQAQHSMLKLDSDARNRQV</sequence>
<dbReference type="InterPro" id="IPR005467">
    <property type="entry name" value="His_kinase_dom"/>
</dbReference>
<dbReference type="Proteomes" id="UP000184346">
    <property type="component" value="Unassembled WGS sequence"/>
</dbReference>
<dbReference type="InterPro" id="IPR003661">
    <property type="entry name" value="HisK_dim/P_dom"/>
</dbReference>
<dbReference type="AlphaFoldDB" id="A0A1M4UV53"/>
<dbReference type="EC" id="2.7.13.3" evidence="3"/>
<protein>
    <recommendedName>
        <fullName evidence="3">histidine kinase</fullName>
        <ecNumber evidence="3">2.7.13.3</ecNumber>
    </recommendedName>
</protein>
<keyword evidence="13 14" id="KW-0472">Membrane</keyword>
<dbReference type="PANTHER" id="PTHR45528">
    <property type="entry name" value="SENSOR HISTIDINE KINASE CPXA"/>
    <property type="match status" value="1"/>
</dbReference>
<keyword evidence="6" id="KW-0808">Transferase</keyword>
<dbReference type="SMART" id="SM00387">
    <property type="entry name" value="HATPase_c"/>
    <property type="match status" value="1"/>
</dbReference>
<dbReference type="EMBL" id="FQUJ01000003">
    <property type="protein sequence ID" value="SHE60651.1"/>
    <property type="molecule type" value="Genomic_DNA"/>
</dbReference>
<evidence type="ECO:0000313" key="16">
    <source>
        <dbReference type="EMBL" id="SHE60651.1"/>
    </source>
</evidence>
<dbReference type="GO" id="GO:0005886">
    <property type="term" value="C:plasma membrane"/>
    <property type="evidence" value="ECO:0007669"/>
    <property type="project" value="UniProtKB-SubCell"/>
</dbReference>
<dbReference type="Pfam" id="PF00512">
    <property type="entry name" value="HisKA"/>
    <property type="match status" value="1"/>
</dbReference>
<dbReference type="InterPro" id="IPR036097">
    <property type="entry name" value="HisK_dim/P_sf"/>
</dbReference>
<evidence type="ECO:0000256" key="1">
    <source>
        <dbReference type="ARBA" id="ARBA00000085"/>
    </source>
</evidence>
<dbReference type="PROSITE" id="PS50109">
    <property type="entry name" value="HIS_KIN"/>
    <property type="match status" value="1"/>
</dbReference>